<dbReference type="OMA" id="THENHNA"/>
<dbReference type="InParanoid" id="A0A1Y2MBV9"/>
<name>A0A1Y2MBV9_EPING</name>
<dbReference type="Gene3D" id="3.80.10.10">
    <property type="entry name" value="Ribonuclease Inhibitor"/>
    <property type="match status" value="1"/>
</dbReference>
<dbReference type="EMBL" id="KZ107839">
    <property type="protein sequence ID" value="OSS52967.1"/>
    <property type="molecule type" value="Genomic_DNA"/>
</dbReference>
<evidence type="ECO:0000313" key="1">
    <source>
        <dbReference type="EMBL" id="OSS52967.1"/>
    </source>
</evidence>
<gene>
    <name evidence="1" type="ORF">B5807_02595</name>
</gene>
<dbReference type="Proteomes" id="UP000193240">
    <property type="component" value="Unassembled WGS sequence"/>
</dbReference>
<protein>
    <submittedName>
        <fullName evidence="1">Uncharacterized protein</fullName>
    </submittedName>
</protein>
<reference evidence="1 2" key="1">
    <citation type="journal article" date="2017" name="Genome Announc.">
        <title>Genome sequence of the saprophytic ascomycete Epicoccum nigrum ICMP 19927 strain isolated from New Zealand.</title>
        <authorList>
            <person name="Fokin M."/>
            <person name="Fleetwood D."/>
            <person name="Weir B.S."/>
            <person name="Villas-Boas S.G."/>
        </authorList>
    </citation>
    <scope>NUCLEOTIDE SEQUENCE [LARGE SCALE GENOMIC DNA]</scope>
    <source>
        <strain evidence="1 2">ICMP 19927</strain>
    </source>
</reference>
<dbReference type="SUPFAM" id="SSF52047">
    <property type="entry name" value="RNI-like"/>
    <property type="match status" value="1"/>
</dbReference>
<proteinExistence type="predicted"/>
<evidence type="ECO:0000313" key="2">
    <source>
        <dbReference type="Proteomes" id="UP000193240"/>
    </source>
</evidence>
<dbReference type="STRING" id="105696.A0A1Y2MBV9"/>
<organism evidence="1 2">
    <name type="scientific">Epicoccum nigrum</name>
    <name type="common">Soil fungus</name>
    <name type="synonym">Epicoccum purpurascens</name>
    <dbReference type="NCBI Taxonomy" id="105696"/>
    <lineage>
        <taxon>Eukaryota</taxon>
        <taxon>Fungi</taxon>
        <taxon>Dikarya</taxon>
        <taxon>Ascomycota</taxon>
        <taxon>Pezizomycotina</taxon>
        <taxon>Dothideomycetes</taxon>
        <taxon>Pleosporomycetidae</taxon>
        <taxon>Pleosporales</taxon>
        <taxon>Pleosporineae</taxon>
        <taxon>Didymellaceae</taxon>
        <taxon>Epicoccum</taxon>
    </lineage>
</organism>
<dbReference type="InterPro" id="IPR032675">
    <property type="entry name" value="LRR_dom_sf"/>
</dbReference>
<keyword evidence="2" id="KW-1185">Reference proteome</keyword>
<dbReference type="AlphaFoldDB" id="A0A1Y2MBV9"/>
<sequence>MAVPSKTLHIDIADYKTEIEKWTILLERTNSWETPRRVTVAPSTKPPGETEHDMIILGDSMLEDSDGQGFQQEFKANVLIELIRKLPSLCNLEWQTNTLLMPPLLQFLRDELPSCSLHLKPLHIGYDAKPLYVRSVLSLPSLWTIWFDRRFDGAVEKIVQHMARASNGNVQEIRIYCGSTGAAPWGQPLPDMWEEELAAPDGPRGRVQSLQLTGTERADRDHLDTWARHMEFSHLSTLSLEICVTRAGLETLTSLPLQSLHSLELVLDWSDKSDEYNTALQTFICNLPCLSHFRLTGDLPPPTLQAILSHLDPTLHTLCLDPETAFDPHTITLLTDRCTHVRTLGLPIRRAWNKPGFDTAILQSLGRLPHLTTLDLTLDASDRTLLSAPETKLAPSSPSFSPFDNQQYSKDFSSGKAVRNGHIRDAIINSAVDARLATTAFATILSGAPEGHTAPLRCLSIKVEGGGHLGISSINGGASGVADEVGKEWVVERAAGQGGELKARCVGELNEYLEPGDLLGWDVSPVFRSVWPGEGDWFEEWCAFPLS</sequence>
<accession>A0A1Y2MBV9</accession>